<dbReference type="Proteomes" id="UP000319731">
    <property type="component" value="Unassembled WGS sequence"/>
</dbReference>
<dbReference type="GO" id="GO:0016491">
    <property type="term" value="F:oxidoreductase activity"/>
    <property type="evidence" value="ECO:0007669"/>
    <property type="project" value="UniProtKB-KW"/>
</dbReference>
<gene>
    <name evidence="3" type="ORF">SmJEL517_g04728</name>
</gene>
<dbReference type="InterPro" id="IPR036812">
    <property type="entry name" value="NAD(P)_OxRdtase_dom_sf"/>
</dbReference>
<name>A0A507BYE7_9FUNG</name>
<dbReference type="SUPFAM" id="SSF51430">
    <property type="entry name" value="NAD(P)-linked oxidoreductase"/>
    <property type="match status" value="1"/>
</dbReference>
<sequence length="334" mass="36735">MTVSNAITTTTLGKGGPVVNRLGLGAMGMAQAYGVADDEESITVLNRAVDLGCNFIDTSDAYGFGVNEKLLSNILKTRRKEIFLCTKFAFQKTDTGIVINGNPEYVKKACAASLERLGIDYIDLYYQHRIDPNTPIEDTMKALKELVQEGKIKKIGLSECSAETLRKAYAIHPVAAVQVEFSPWTLDIETNGLLAACRELGVSIVAYSPLGRGFLTGRFKSVDDFEEGDGRRMHPRFQGENFQKNLEIVKKIEELAQMKKCTPSALCLAWVLAQGNDFITIPGTKRVKYLEENLKALDVNITSEEDKAIRDIVASLGGASGDRYPEAHMKALNK</sequence>
<evidence type="ECO:0000313" key="3">
    <source>
        <dbReference type="EMBL" id="TPX32141.1"/>
    </source>
</evidence>
<dbReference type="GO" id="GO:0005737">
    <property type="term" value="C:cytoplasm"/>
    <property type="evidence" value="ECO:0007669"/>
    <property type="project" value="TreeGrafter"/>
</dbReference>
<reference evidence="3 4" key="1">
    <citation type="journal article" date="2019" name="Sci. Rep.">
        <title>Comparative genomics of chytrid fungi reveal insights into the obligate biotrophic and pathogenic lifestyle of Synchytrium endobioticum.</title>
        <authorList>
            <person name="van de Vossenberg B.T.L.H."/>
            <person name="Warris S."/>
            <person name="Nguyen H.D.T."/>
            <person name="van Gent-Pelzer M.P.E."/>
            <person name="Joly D.L."/>
            <person name="van de Geest H.C."/>
            <person name="Bonants P.J.M."/>
            <person name="Smith D.S."/>
            <person name="Levesque C.A."/>
            <person name="van der Lee T.A.J."/>
        </authorList>
    </citation>
    <scope>NUCLEOTIDE SEQUENCE [LARGE SCALE GENOMIC DNA]</scope>
    <source>
        <strain evidence="3 4">JEL517</strain>
    </source>
</reference>
<evidence type="ECO:0000259" key="2">
    <source>
        <dbReference type="Pfam" id="PF00248"/>
    </source>
</evidence>
<dbReference type="GeneID" id="42005953"/>
<dbReference type="Gene3D" id="3.20.20.100">
    <property type="entry name" value="NADP-dependent oxidoreductase domain"/>
    <property type="match status" value="1"/>
</dbReference>
<dbReference type="InterPro" id="IPR050791">
    <property type="entry name" value="Aldo-Keto_reductase"/>
</dbReference>
<proteinExistence type="predicted"/>
<accession>A0A507BYE7</accession>
<dbReference type="RefSeq" id="XP_031023403.1">
    <property type="nucleotide sequence ID" value="XM_031170656.1"/>
</dbReference>
<dbReference type="PANTHER" id="PTHR43625:SF40">
    <property type="entry name" value="ALDO-KETO REDUCTASE YAKC [NADP(+)]"/>
    <property type="match status" value="1"/>
</dbReference>
<organism evidence="3 4">
    <name type="scientific">Synchytrium microbalum</name>
    <dbReference type="NCBI Taxonomy" id="1806994"/>
    <lineage>
        <taxon>Eukaryota</taxon>
        <taxon>Fungi</taxon>
        <taxon>Fungi incertae sedis</taxon>
        <taxon>Chytridiomycota</taxon>
        <taxon>Chytridiomycota incertae sedis</taxon>
        <taxon>Chytridiomycetes</taxon>
        <taxon>Synchytriales</taxon>
        <taxon>Synchytriaceae</taxon>
        <taxon>Synchytrium</taxon>
    </lineage>
</organism>
<keyword evidence="1" id="KW-0560">Oxidoreductase</keyword>
<dbReference type="AlphaFoldDB" id="A0A507BYE7"/>
<dbReference type="Pfam" id="PF00248">
    <property type="entry name" value="Aldo_ket_red"/>
    <property type="match status" value="1"/>
</dbReference>
<feature type="domain" description="NADP-dependent oxidoreductase" evidence="2">
    <location>
        <begin position="21"/>
        <end position="312"/>
    </location>
</feature>
<comment type="caution">
    <text evidence="3">The sequence shown here is derived from an EMBL/GenBank/DDBJ whole genome shotgun (WGS) entry which is preliminary data.</text>
</comment>
<dbReference type="CDD" id="cd19076">
    <property type="entry name" value="AKR_AKR13A_13D"/>
    <property type="match status" value="1"/>
</dbReference>
<dbReference type="InterPro" id="IPR023210">
    <property type="entry name" value="NADP_OxRdtase_dom"/>
</dbReference>
<dbReference type="EMBL" id="QEAO01000034">
    <property type="protein sequence ID" value="TPX32141.1"/>
    <property type="molecule type" value="Genomic_DNA"/>
</dbReference>
<keyword evidence="4" id="KW-1185">Reference proteome</keyword>
<dbReference type="OrthoDB" id="37537at2759"/>
<evidence type="ECO:0000256" key="1">
    <source>
        <dbReference type="ARBA" id="ARBA00023002"/>
    </source>
</evidence>
<evidence type="ECO:0000313" key="4">
    <source>
        <dbReference type="Proteomes" id="UP000319731"/>
    </source>
</evidence>
<dbReference type="STRING" id="1806994.A0A507BYE7"/>
<protein>
    <recommendedName>
        <fullName evidence="2">NADP-dependent oxidoreductase domain-containing protein</fullName>
    </recommendedName>
</protein>
<dbReference type="PANTHER" id="PTHR43625">
    <property type="entry name" value="AFLATOXIN B1 ALDEHYDE REDUCTASE"/>
    <property type="match status" value="1"/>
</dbReference>